<dbReference type="EMBL" id="CP120682">
    <property type="protein sequence ID" value="WKN35435.1"/>
    <property type="molecule type" value="Genomic_DNA"/>
</dbReference>
<name>A0AA49GIE1_9BACT</name>
<dbReference type="SUPFAM" id="SSF49785">
    <property type="entry name" value="Galactose-binding domain-like"/>
    <property type="match status" value="1"/>
</dbReference>
<feature type="domain" description="Glycoside hydrolase family 2 catalytic" evidence="5">
    <location>
        <begin position="397"/>
        <end position="548"/>
    </location>
</feature>
<dbReference type="InterPro" id="IPR023232">
    <property type="entry name" value="Glyco_hydro_2_AS"/>
</dbReference>
<dbReference type="InterPro" id="IPR051913">
    <property type="entry name" value="GH2_Domain-Containing"/>
</dbReference>
<dbReference type="PANTHER" id="PTHR42732:SF1">
    <property type="entry name" value="BETA-MANNOSIDASE"/>
    <property type="match status" value="1"/>
</dbReference>
<evidence type="ECO:0000256" key="1">
    <source>
        <dbReference type="ARBA" id="ARBA00007401"/>
    </source>
</evidence>
<feature type="domain" description="Beta-mannosidase-like galactose-binding" evidence="8">
    <location>
        <begin position="175"/>
        <end position="248"/>
    </location>
</feature>
<dbReference type="InterPro" id="IPR040605">
    <property type="entry name" value="Glyco_hydro2_dom5"/>
</dbReference>
<dbReference type="Pfam" id="PF18565">
    <property type="entry name" value="Glyco_hydro2_C5"/>
    <property type="match status" value="1"/>
</dbReference>
<dbReference type="Pfam" id="PF22666">
    <property type="entry name" value="Glyco_hydro_2_N2"/>
    <property type="match status" value="1"/>
</dbReference>
<dbReference type="InterPro" id="IPR017853">
    <property type="entry name" value="GH"/>
</dbReference>
<evidence type="ECO:0000259" key="4">
    <source>
        <dbReference type="Pfam" id="PF00703"/>
    </source>
</evidence>
<evidence type="ECO:0000256" key="3">
    <source>
        <dbReference type="ARBA" id="ARBA00023295"/>
    </source>
</evidence>
<sequence length="917" mass="102262">MDQYIPDNLMKYKRFSTLCLSVLIVTLGCSQLPEEINQAPRERISINEGWYFMRYDSDPDSLIYDIRPEVTDDNDSKVADSKPTEAVDVESDQGVLKKWILPTANTFIENSADRHERPEGNPGSDFAFVQTDFDDSAWEQVELPHDWAIKGPFQEGWEAKVGGGMGRLPSHGVAWYRKKLNISQADAGKSIFLQVDGAMSYAMVWLNGHLVGGWPYGYNSWQLDLTPYLEPGGDNQLAIRIDNPPSSARWYPGGGIYRNVWLIKTNPVHVAQWGTFLTSSKVSETSAVVNRGIKIANDGDSERTVEVITEIYTLDDALQPIGGAVATFPSTTTTIPAHETTASKDSIVIQNPNLWGPPPTQQPHLYLAVSKVYADDKLVDEYATRFGIRDLKFDAEKGVIVNGEPIPIQGVNQHHDLGALGAAFNVRAAERQLEILREMGCNAIRMAHNPPAPELLDLTDRMGFLVVDEIFDVWERKKTPLDFHLIFPDWYEPDIRSFIRRDRNHPSVIMWSYGNEVGEQYTEEEGAALARKLRNIVANEDSSRPSTVSMNFAKPGMQFPEPIELISLNYQGEGIRNTPAYSHLKGITTDPLYPSFHEAFPDRMIVSSETASALSTRGTYLFPVFGGISAPSEDGAGGDPKTQYVSAYELYTAAFGSSADKVFSSQDHHPYVAGEFVWTGWDYLGEPTPYYLSRSSYSGIIDLAGFKKDRFYLYQSRWRPELPMVHILPHWNWPERVGEVTPVHIFTSGDEVELFLNGESLGRKKKGEYEYRLRWDDVTYEPGELIAVAYRNGEVWAEDTVTTTGKPAMLVASADRDEIRPDGKDLAFVTIRVTDEHGLTVPIANHEITFSIEGPGEIIATDNGDPSDMVAFSSLKRKAFSGLALAIVRFNPGSSGEITVTANAPGLEQGTVIIKRQ</sequence>
<dbReference type="AlphaFoldDB" id="A0AA49GIE1"/>
<proteinExistence type="inferred from homology"/>
<dbReference type="InterPro" id="IPR006102">
    <property type="entry name" value="Ig-like_GH2"/>
</dbReference>
<evidence type="ECO:0000259" key="7">
    <source>
        <dbReference type="Pfam" id="PF18565"/>
    </source>
</evidence>
<dbReference type="InterPro" id="IPR032311">
    <property type="entry name" value="DUF4982"/>
</dbReference>
<evidence type="ECO:0000259" key="6">
    <source>
        <dbReference type="Pfam" id="PF16355"/>
    </source>
</evidence>
<reference evidence="9" key="1">
    <citation type="journal article" date="2023" name="Comput. Struct. Biotechnol. J.">
        <title>Discovery of a novel marine Bacteroidetes with a rich repertoire of carbohydrate-active enzymes.</title>
        <authorList>
            <person name="Chen B."/>
            <person name="Liu G."/>
            <person name="Chen Q."/>
            <person name="Wang H."/>
            <person name="Liu L."/>
            <person name="Tang K."/>
        </authorList>
    </citation>
    <scope>NUCLEOTIDE SEQUENCE</scope>
    <source>
        <strain evidence="9">TK19036</strain>
    </source>
</reference>
<dbReference type="NCBIfam" id="NF041463">
    <property type="entry name" value="GalB"/>
    <property type="match status" value="1"/>
</dbReference>
<protein>
    <submittedName>
        <fullName evidence="9">Beta-galactosidase GalB</fullName>
    </submittedName>
</protein>
<dbReference type="PANTHER" id="PTHR42732">
    <property type="entry name" value="BETA-GALACTOSIDASE"/>
    <property type="match status" value="1"/>
</dbReference>
<dbReference type="Pfam" id="PF16355">
    <property type="entry name" value="DUF4982"/>
    <property type="match status" value="1"/>
</dbReference>
<dbReference type="GO" id="GO:0005975">
    <property type="term" value="P:carbohydrate metabolic process"/>
    <property type="evidence" value="ECO:0007669"/>
    <property type="project" value="InterPro"/>
</dbReference>
<dbReference type="Pfam" id="PF02836">
    <property type="entry name" value="Glyco_hydro_2_C"/>
    <property type="match status" value="1"/>
</dbReference>
<evidence type="ECO:0000256" key="2">
    <source>
        <dbReference type="ARBA" id="ARBA00022801"/>
    </source>
</evidence>
<dbReference type="InterPro" id="IPR048229">
    <property type="entry name" value="GalB-like"/>
</dbReference>
<keyword evidence="3" id="KW-0326">Glycosidase</keyword>
<dbReference type="InterPro" id="IPR008979">
    <property type="entry name" value="Galactose-bd-like_sf"/>
</dbReference>
<keyword evidence="2" id="KW-0378">Hydrolase</keyword>
<dbReference type="PROSITE" id="PS00608">
    <property type="entry name" value="GLYCOSYL_HYDROL_F2_2"/>
    <property type="match status" value="1"/>
</dbReference>
<feature type="domain" description="Glycoside hydrolase family 2 immunoglobulin-like beta-sandwich" evidence="4">
    <location>
        <begin position="275"/>
        <end position="389"/>
    </location>
</feature>
<dbReference type="Gene3D" id="2.60.120.260">
    <property type="entry name" value="Galactose-binding domain-like"/>
    <property type="match status" value="1"/>
</dbReference>
<dbReference type="SUPFAM" id="SSF51445">
    <property type="entry name" value="(Trans)glycosidases"/>
    <property type="match status" value="1"/>
</dbReference>
<accession>A0AA49GIE1</accession>
<reference evidence="9" key="2">
    <citation type="journal article" date="2024" name="Antonie Van Leeuwenhoek">
        <title>Roseihalotalea indica gen. nov., sp. nov., a halophilic Bacteroidetes from mesopelagic Southwest Indian Ocean with higher carbohydrate metabolic potential.</title>
        <authorList>
            <person name="Chen B."/>
            <person name="Zhang M."/>
            <person name="Lin D."/>
            <person name="Ye J."/>
            <person name="Tang K."/>
        </authorList>
    </citation>
    <scope>NUCLEOTIDE SEQUENCE</scope>
    <source>
        <strain evidence="9">TK19036</strain>
    </source>
</reference>
<evidence type="ECO:0000259" key="8">
    <source>
        <dbReference type="Pfam" id="PF22666"/>
    </source>
</evidence>
<dbReference type="SUPFAM" id="SSF49303">
    <property type="entry name" value="beta-Galactosidase/glucuronidase domain"/>
    <property type="match status" value="1"/>
</dbReference>
<dbReference type="GO" id="GO:0004553">
    <property type="term" value="F:hydrolase activity, hydrolyzing O-glycosyl compounds"/>
    <property type="evidence" value="ECO:0007669"/>
    <property type="project" value="InterPro"/>
</dbReference>
<dbReference type="InterPro" id="IPR013783">
    <property type="entry name" value="Ig-like_fold"/>
</dbReference>
<evidence type="ECO:0000313" key="9">
    <source>
        <dbReference type="EMBL" id="WKN35435.1"/>
    </source>
</evidence>
<comment type="similarity">
    <text evidence="1">Belongs to the glycosyl hydrolase 2 family.</text>
</comment>
<feature type="domain" description="DUF4982" evidence="6">
    <location>
        <begin position="738"/>
        <end position="797"/>
    </location>
</feature>
<feature type="domain" description="Glycoside hydrolase family 2" evidence="7">
    <location>
        <begin position="810"/>
        <end position="912"/>
    </location>
</feature>
<gene>
    <name evidence="9" type="primary">galB</name>
    <name evidence="9" type="ORF">K4G66_23965</name>
</gene>
<dbReference type="Gene3D" id="3.20.20.80">
    <property type="entry name" value="Glycosidases"/>
    <property type="match status" value="1"/>
</dbReference>
<dbReference type="InterPro" id="IPR006103">
    <property type="entry name" value="Glyco_hydro_2_cat"/>
</dbReference>
<dbReference type="InterPro" id="IPR054593">
    <property type="entry name" value="Beta-mannosidase-like_N2"/>
</dbReference>
<dbReference type="Pfam" id="PF00703">
    <property type="entry name" value="Glyco_hydro_2"/>
    <property type="match status" value="1"/>
</dbReference>
<evidence type="ECO:0000259" key="5">
    <source>
        <dbReference type="Pfam" id="PF02836"/>
    </source>
</evidence>
<organism evidence="9">
    <name type="scientific">Roseihalotalea indica</name>
    <dbReference type="NCBI Taxonomy" id="2867963"/>
    <lineage>
        <taxon>Bacteria</taxon>
        <taxon>Pseudomonadati</taxon>
        <taxon>Bacteroidota</taxon>
        <taxon>Cytophagia</taxon>
        <taxon>Cytophagales</taxon>
        <taxon>Catalimonadaceae</taxon>
        <taxon>Roseihalotalea</taxon>
    </lineage>
</organism>
<dbReference type="Gene3D" id="2.60.40.10">
    <property type="entry name" value="Immunoglobulins"/>
    <property type="match status" value="3"/>
</dbReference>
<dbReference type="PRINTS" id="PR00132">
    <property type="entry name" value="GLHYDRLASE2"/>
</dbReference>
<dbReference type="InterPro" id="IPR006101">
    <property type="entry name" value="Glyco_hydro_2"/>
</dbReference>
<dbReference type="InterPro" id="IPR036156">
    <property type="entry name" value="Beta-gal/glucu_dom_sf"/>
</dbReference>